<dbReference type="Pfam" id="PF00156">
    <property type="entry name" value="Pribosyltran"/>
    <property type="match status" value="1"/>
</dbReference>
<dbReference type="EMBL" id="BAABLX010000004">
    <property type="protein sequence ID" value="GAA4932180.1"/>
    <property type="molecule type" value="Genomic_DNA"/>
</dbReference>
<evidence type="ECO:0000313" key="5">
    <source>
        <dbReference type="Proteomes" id="UP001409585"/>
    </source>
</evidence>
<dbReference type="InterPro" id="IPR000836">
    <property type="entry name" value="PRTase_dom"/>
</dbReference>
<sequence>MEKPAVDKLYISSQQLLQDSYELGAKVLASGFRPKVIIALWRGGAPIGVAVQEFIDCYGGCQSDHIAIRTSSYSGIGERSDNIQIHDLTYLLKNINHDDPLLIVDDVFDTGRTIDALITELKSRARKNCPDDIRVAVPYYKPKSNLTKREPDYYIHTTQQWLKFPYSLEGLTVAEIAANRPKLYATLKPILDKK</sequence>
<protein>
    <submittedName>
        <fullName evidence="4">Phosphoribosyltransferase family protein</fullName>
    </submittedName>
</protein>
<proteinExistence type="predicted"/>
<dbReference type="Proteomes" id="UP001409585">
    <property type="component" value="Unassembled WGS sequence"/>
</dbReference>
<dbReference type="InterPro" id="IPR029057">
    <property type="entry name" value="PRTase-like"/>
</dbReference>
<dbReference type="PANTHER" id="PTHR43363">
    <property type="entry name" value="HYPOXANTHINE PHOSPHORIBOSYLTRANSFERASE"/>
    <property type="match status" value="1"/>
</dbReference>
<dbReference type="PANTHER" id="PTHR43363:SF1">
    <property type="entry name" value="HYPOXANTHINE-GUANINE PHOSPHORIBOSYLTRANSFERASE"/>
    <property type="match status" value="1"/>
</dbReference>
<organism evidence="4 5">
    <name type="scientific">Halioxenophilus aromaticivorans</name>
    <dbReference type="NCBI Taxonomy" id="1306992"/>
    <lineage>
        <taxon>Bacteria</taxon>
        <taxon>Pseudomonadati</taxon>
        <taxon>Pseudomonadota</taxon>
        <taxon>Gammaproteobacteria</taxon>
        <taxon>Alteromonadales</taxon>
        <taxon>Alteromonadaceae</taxon>
        <taxon>Halioxenophilus</taxon>
    </lineage>
</organism>
<dbReference type="GO" id="GO:0016757">
    <property type="term" value="F:glycosyltransferase activity"/>
    <property type="evidence" value="ECO:0007669"/>
    <property type="project" value="UniProtKB-KW"/>
</dbReference>
<evidence type="ECO:0000259" key="3">
    <source>
        <dbReference type="Pfam" id="PF00156"/>
    </source>
</evidence>
<dbReference type="CDD" id="cd06223">
    <property type="entry name" value="PRTases_typeI"/>
    <property type="match status" value="1"/>
</dbReference>
<reference evidence="5" key="1">
    <citation type="journal article" date="2019" name="Int. J. Syst. Evol. Microbiol.">
        <title>The Global Catalogue of Microorganisms (GCM) 10K type strain sequencing project: providing services to taxonomists for standard genome sequencing and annotation.</title>
        <authorList>
            <consortium name="The Broad Institute Genomics Platform"/>
            <consortium name="The Broad Institute Genome Sequencing Center for Infectious Disease"/>
            <person name="Wu L."/>
            <person name="Ma J."/>
        </authorList>
    </citation>
    <scope>NUCLEOTIDE SEQUENCE [LARGE SCALE GENOMIC DNA]</scope>
    <source>
        <strain evidence="5">JCM 19134</strain>
    </source>
</reference>
<accession>A0AAV3TXY0</accession>
<keyword evidence="2" id="KW-0808">Transferase</keyword>
<evidence type="ECO:0000256" key="1">
    <source>
        <dbReference type="ARBA" id="ARBA00022676"/>
    </source>
</evidence>
<keyword evidence="1 4" id="KW-0328">Glycosyltransferase</keyword>
<feature type="domain" description="Phosphoribosyltransferase" evidence="3">
    <location>
        <begin position="14"/>
        <end position="163"/>
    </location>
</feature>
<dbReference type="AlphaFoldDB" id="A0AAV3TXY0"/>
<dbReference type="Gene3D" id="3.40.50.2020">
    <property type="match status" value="1"/>
</dbReference>
<comment type="caution">
    <text evidence="4">The sequence shown here is derived from an EMBL/GenBank/DDBJ whole genome shotgun (WGS) entry which is preliminary data.</text>
</comment>
<keyword evidence="5" id="KW-1185">Reference proteome</keyword>
<evidence type="ECO:0000313" key="4">
    <source>
        <dbReference type="EMBL" id="GAA4932180.1"/>
    </source>
</evidence>
<dbReference type="SUPFAM" id="SSF53271">
    <property type="entry name" value="PRTase-like"/>
    <property type="match status" value="1"/>
</dbReference>
<evidence type="ECO:0000256" key="2">
    <source>
        <dbReference type="ARBA" id="ARBA00022679"/>
    </source>
</evidence>
<name>A0AAV3TXY0_9ALTE</name>
<dbReference type="RefSeq" id="WP_345416769.1">
    <property type="nucleotide sequence ID" value="NZ_AP031496.1"/>
</dbReference>
<gene>
    <name evidence="4" type="ORF">GCM10025791_05780</name>
</gene>